<protein>
    <submittedName>
        <fullName evidence="2">Halogenation protein CepH</fullName>
    </submittedName>
</protein>
<comment type="similarity">
    <text evidence="1">Belongs to the flavin-dependent halogenase family. Bacterial tryptophan halogenase subfamily.</text>
</comment>
<dbReference type="PANTHER" id="PTHR43747">
    <property type="entry name" value="FAD-BINDING PROTEIN"/>
    <property type="match status" value="1"/>
</dbReference>
<comment type="caution">
    <text evidence="2">The sequence shown here is derived from an EMBL/GenBank/DDBJ whole genome shotgun (WGS) entry which is preliminary data.</text>
</comment>
<reference evidence="2 3" key="1">
    <citation type="submission" date="2020-08" db="EMBL/GenBank/DDBJ databases">
        <title>Sequencing the genomes of 1000 actinobacteria strains.</title>
        <authorList>
            <person name="Klenk H.-P."/>
        </authorList>
    </citation>
    <scope>NUCLEOTIDE SEQUENCE [LARGE SCALE GENOMIC DNA]</scope>
    <source>
        <strain evidence="2 3">DSM 44551</strain>
    </source>
</reference>
<dbReference type="GO" id="GO:0004497">
    <property type="term" value="F:monooxygenase activity"/>
    <property type="evidence" value="ECO:0007669"/>
    <property type="project" value="InterPro"/>
</dbReference>
<proteinExistence type="inferred from homology"/>
<name>A0A7W8QJ09_9ACTN</name>
<dbReference type="Pfam" id="PF04820">
    <property type="entry name" value="Trp_halogenase"/>
    <property type="match status" value="2"/>
</dbReference>
<keyword evidence="3" id="KW-1185">Reference proteome</keyword>
<dbReference type="PRINTS" id="PR00420">
    <property type="entry name" value="RNGMNOXGNASE"/>
</dbReference>
<accession>A0A7W8QJ09</accession>
<dbReference type="Proteomes" id="UP000572635">
    <property type="component" value="Unassembled WGS sequence"/>
</dbReference>
<dbReference type="Gene3D" id="3.30.9.100">
    <property type="match status" value="1"/>
</dbReference>
<dbReference type="SUPFAM" id="SSF51905">
    <property type="entry name" value="FAD/NAD(P)-binding domain"/>
    <property type="match status" value="1"/>
</dbReference>
<evidence type="ECO:0000256" key="1">
    <source>
        <dbReference type="ARBA" id="ARBA00038396"/>
    </source>
</evidence>
<evidence type="ECO:0000313" key="3">
    <source>
        <dbReference type="Proteomes" id="UP000572635"/>
    </source>
</evidence>
<dbReference type="AlphaFoldDB" id="A0A7W8QJ09"/>
<evidence type="ECO:0000313" key="2">
    <source>
        <dbReference type="EMBL" id="MBB5431296.1"/>
    </source>
</evidence>
<organism evidence="2 3">
    <name type="scientific">Nocardiopsis composta</name>
    <dbReference type="NCBI Taxonomy" id="157465"/>
    <lineage>
        <taxon>Bacteria</taxon>
        <taxon>Bacillati</taxon>
        <taxon>Actinomycetota</taxon>
        <taxon>Actinomycetes</taxon>
        <taxon>Streptosporangiales</taxon>
        <taxon>Nocardiopsidaceae</taxon>
        <taxon>Nocardiopsis</taxon>
    </lineage>
</organism>
<dbReference type="PANTHER" id="PTHR43747:SF1">
    <property type="entry name" value="SLR1998 PROTEIN"/>
    <property type="match status" value="1"/>
</dbReference>
<dbReference type="Gene3D" id="3.50.50.60">
    <property type="entry name" value="FAD/NAD(P)-binding domain"/>
    <property type="match status" value="1"/>
</dbReference>
<sequence length="513" mass="56056">MPQTDFDVVVVGGGPAGSTAATLIAKEGHRVALLEKERFPRYQIGESLLPATVHGVCRLLDVTEDMEAAGFQVKRGGSFRWGTSPEPWNFLFALSPKLSGPTSYAYQVDRMTFDHILLKNAARHGVDVREESAALEAVRTGGRVTGVRYTDPDGHHRELSAFYVLDASGNTGRLHRAVGGIRHYSDFFKNLAVFGYFEGGKRLPGPDRGNILCAAFDEGWIWYIPLSDTLTSVGAVLNRDQAGRIQADREKTLLESIERCDIVRDYLSEATRVTEGTYGEIRVRKDYSYANSAFWAPGIALIGDAACFIDPVFSTGVHLATYGGLLAARSVNSVLAGDLPEERVFTEFESRYRREYAVFYEFLSAFYDMQVHEDSYFWKARKVTRAEGLGDMEAFTTLVGGAFSGEKALVDAETMTSKFATSSAELADAVARTGPARTETGERMSALFGPPVVGEVMEEMNRIQRRGVTGPETLEAPLLDGGLVPSPDGLRWVDPAVPAAESEAEAEAERPGA</sequence>
<gene>
    <name evidence="2" type="ORF">HDA36_001380</name>
</gene>
<dbReference type="InterPro" id="IPR036188">
    <property type="entry name" value="FAD/NAD-bd_sf"/>
</dbReference>
<dbReference type="EMBL" id="JACHDB010000001">
    <property type="protein sequence ID" value="MBB5431296.1"/>
    <property type="molecule type" value="Genomic_DNA"/>
</dbReference>
<dbReference type="RefSeq" id="WP_184390813.1">
    <property type="nucleotide sequence ID" value="NZ_BAAAJD010000007.1"/>
</dbReference>
<dbReference type="InterPro" id="IPR006905">
    <property type="entry name" value="Flavin_halogenase"/>
</dbReference>
<dbReference type="InterPro" id="IPR050816">
    <property type="entry name" value="Flavin-dep_Halogenase_NPB"/>
</dbReference>